<comment type="caution">
    <text evidence="2">The sequence shown here is derived from an EMBL/GenBank/DDBJ whole genome shotgun (WGS) entry which is preliminary data.</text>
</comment>
<keyword evidence="3" id="KW-1185">Reference proteome</keyword>
<name>A0A8X6JS31_9ARAC</name>
<keyword evidence="1" id="KW-0732">Signal</keyword>
<dbReference type="OrthoDB" id="10314898at2759"/>
<protein>
    <recommendedName>
        <fullName evidence="4">Secreted protein</fullName>
    </recommendedName>
</protein>
<feature type="signal peptide" evidence="1">
    <location>
        <begin position="1"/>
        <end position="19"/>
    </location>
</feature>
<evidence type="ECO:0000313" key="2">
    <source>
        <dbReference type="EMBL" id="GFS55747.1"/>
    </source>
</evidence>
<reference evidence="2" key="1">
    <citation type="submission" date="2020-08" db="EMBL/GenBank/DDBJ databases">
        <title>Multicomponent nature underlies the extraordinary mechanical properties of spider dragline silk.</title>
        <authorList>
            <person name="Kono N."/>
            <person name="Nakamura H."/>
            <person name="Mori M."/>
            <person name="Yoshida Y."/>
            <person name="Ohtoshi R."/>
            <person name="Malay A.D."/>
            <person name="Moran D.A.P."/>
            <person name="Tomita M."/>
            <person name="Numata K."/>
            <person name="Arakawa K."/>
        </authorList>
    </citation>
    <scope>NUCLEOTIDE SEQUENCE</scope>
</reference>
<evidence type="ECO:0000256" key="1">
    <source>
        <dbReference type="SAM" id="SignalP"/>
    </source>
</evidence>
<organism evidence="2 3">
    <name type="scientific">Trichonephila inaurata madagascariensis</name>
    <dbReference type="NCBI Taxonomy" id="2747483"/>
    <lineage>
        <taxon>Eukaryota</taxon>
        <taxon>Metazoa</taxon>
        <taxon>Ecdysozoa</taxon>
        <taxon>Arthropoda</taxon>
        <taxon>Chelicerata</taxon>
        <taxon>Arachnida</taxon>
        <taxon>Araneae</taxon>
        <taxon>Araneomorphae</taxon>
        <taxon>Entelegynae</taxon>
        <taxon>Araneoidea</taxon>
        <taxon>Nephilidae</taxon>
        <taxon>Trichonephila</taxon>
        <taxon>Trichonephila inaurata</taxon>
    </lineage>
</organism>
<evidence type="ECO:0008006" key="4">
    <source>
        <dbReference type="Google" id="ProtNLM"/>
    </source>
</evidence>
<sequence>MIITLVLFFEFSLFRSLDANVDGGGILPVYDPATNPRPDDEEPDSVEGGPWDLEFLIKNLRNTFKIQKKRIRFLFSSRHFHHSAVNRCRSVMVSL</sequence>
<dbReference type="Proteomes" id="UP000886998">
    <property type="component" value="Unassembled WGS sequence"/>
</dbReference>
<dbReference type="EMBL" id="BMAV01027051">
    <property type="protein sequence ID" value="GFS55747.1"/>
    <property type="molecule type" value="Genomic_DNA"/>
</dbReference>
<gene>
    <name evidence="2" type="ORF">TNIN_383941</name>
</gene>
<evidence type="ECO:0000313" key="3">
    <source>
        <dbReference type="Proteomes" id="UP000886998"/>
    </source>
</evidence>
<proteinExistence type="predicted"/>
<dbReference type="AlphaFoldDB" id="A0A8X6JS31"/>
<accession>A0A8X6JS31</accession>
<feature type="chain" id="PRO_5036467822" description="Secreted protein" evidence="1">
    <location>
        <begin position="20"/>
        <end position="95"/>
    </location>
</feature>